<sequence length="295" mass="33317">MTILLYALTALLYTGLATTAWHGYQCDTATKSFIPQGETSRSVPASKYQPLQYVLFITLIVHGILLYKTIFRADSMHFGFVYALSAMLWLSVCIYSIERLFFPLDSLRILLMPVAALACLMPLIFSNNRVVTFAANPMFKLHFIIANISYGLFALTALHAMLMIYAEHHLHPADSGVQPTGKVSRWLDTLPPLLTMEKLLFRLISAGFILLTLTLVSGVLFSEMLFGLPARIDHKTVFAVISWVMFGSLLTGRHLYGWRGKVAWRWVLVSFLTLLLAYVGSCFVLEVILHRFQEK</sequence>
<keyword evidence="4" id="KW-1185">Reference proteome</keyword>
<protein>
    <submittedName>
        <fullName evidence="3">Inner membrane protein YpjD</fullName>
    </submittedName>
</protein>
<feature type="transmembrane region" description="Helical" evidence="1">
    <location>
        <begin position="237"/>
        <end position="256"/>
    </location>
</feature>
<evidence type="ECO:0000313" key="3">
    <source>
        <dbReference type="EMBL" id="PSB92382.1"/>
    </source>
</evidence>
<feature type="transmembrane region" description="Helical" evidence="1">
    <location>
        <begin position="79"/>
        <end position="97"/>
    </location>
</feature>
<name>A0ABX5FGV9_9BURK</name>
<keyword evidence="1" id="KW-0812">Transmembrane</keyword>
<feature type="transmembrane region" description="Helical" evidence="1">
    <location>
        <begin position="143"/>
        <end position="166"/>
    </location>
</feature>
<dbReference type="Proteomes" id="UP000242660">
    <property type="component" value="Unassembled WGS sequence"/>
</dbReference>
<comment type="caution">
    <text evidence="3">The sequence shown here is derived from an EMBL/GenBank/DDBJ whole genome shotgun (WGS) entry which is preliminary data.</text>
</comment>
<dbReference type="PANTHER" id="PTHR38034">
    <property type="entry name" value="INNER MEMBRANE PROTEIN YPJD"/>
    <property type="match status" value="1"/>
</dbReference>
<evidence type="ECO:0000313" key="4">
    <source>
        <dbReference type="Proteomes" id="UP000242660"/>
    </source>
</evidence>
<feature type="transmembrane region" description="Helical" evidence="1">
    <location>
        <begin position="262"/>
        <end position="289"/>
    </location>
</feature>
<dbReference type="PANTHER" id="PTHR38034:SF1">
    <property type="entry name" value="INNER MEMBRANE PROTEIN YPJD"/>
    <property type="match status" value="1"/>
</dbReference>
<evidence type="ECO:0000256" key="1">
    <source>
        <dbReference type="SAM" id="Phobius"/>
    </source>
</evidence>
<dbReference type="Pfam" id="PF01578">
    <property type="entry name" value="Cytochrom_C_asm"/>
    <property type="match status" value="1"/>
</dbReference>
<dbReference type="InterPro" id="IPR052372">
    <property type="entry name" value="YpjD/HemX"/>
</dbReference>
<organism evidence="3 4">
    <name type="scientific">Candidatus Pandoraea novymonadis</name>
    <dbReference type="NCBI Taxonomy" id="1808959"/>
    <lineage>
        <taxon>Bacteria</taxon>
        <taxon>Pseudomonadati</taxon>
        <taxon>Pseudomonadota</taxon>
        <taxon>Betaproteobacteria</taxon>
        <taxon>Burkholderiales</taxon>
        <taxon>Burkholderiaceae</taxon>
        <taxon>Pandoraea</taxon>
    </lineage>
</organism>
<gene>
    <name evidence="3" type="primary">ypjD</name>
    <name evidence="3" type="ORF">BZL35_00624</name>
</gene>
<dbReference type="InterPro" id="IPR002541">
    <property type="entry name" value="Cyt_c_assembly"/>
</dbReference>
<dbReference type="RefSeq" id="WP_106182703.1">
    <property type="nucleotide sequence ID" value="NZ_MUHY01000001.1"/>
</dbReference>
<proteinExistence type="predicted"/>
<feature type="domain" description="Cytochrome c assembly protein" evidence="2">
    <location>
        <begin position="56"/>
        <end position="288"/>
    </location>
</feature>
<keyword evidence="1" id="KW-1133">Transmembrane helix</keyword>
<feature type="transmembrane region" description="Helical" evidence="1">
    <location>
        <begin position="50"/>
        <end position="67"/>
    </location>
</feature>
<keyword evidence="1" id="KW-0472">Membrane</keyword>
<evidence type="ECO:0000259" key="2">
    <source>
        <dbReference type="Pfam" id="PF01578"/>
    </source>
</evidence>
<feature type="transmembrane region" description="Helical" evidence="1">
    <location>
        <begin position="109"/>
        <end position="131"/>
    </location>
</feature>
<reference evidence="3 4" key="1">
    <citation type="journal article" date="2017" name="Front. Microbiol.">
        <title>Genome of Ca. Pandoraea novymonadis, an Endosymbiotic Bacterium of the Trypanosomatid Novymonas esmeraldas.</title>
        <authorList>
            <person name="Kostygov A.Y."/>
            <person name="Butenko A."/>
            <person name="Nenarokova A."/>
            <person name="Tashyreva D."/>
            <person name="Flegontov P."/>
            <person name="Lukes J."/>
            <person name="Yurchenko V."/>
        </authorList>
    </citation>
    <scope>NUCLEOTIDE SEQUENCE [LARGE SCALE GENOMIC DNA]</scope>
    <source>
        <strain evidence="3 4">E262</strain>
    </source>
</reference>
<feature type="transmembrane region" description="Helical" evidence="1">
    <location>
        <begin position="199"/>
        <end position="225"/>
    </location>
</feature>
<dbReference type="EMBL" id="MUHY01000001">
    <property type="protein sequence ID" value="PSB92382.1"/>
    <property type="molecule type" value="Genomic_DNA"/>
</dbReference>
<accession>A0ABX5FGV9</accession>